<gene>
    <name evidence="3" type="ORF">A2W54_02365</name>
</gene>
<comment type="caution">
    <text evidence="3">The sequence shown here is derived from an EMBL/GenBank/DDBJ whole genome shotgun (WGS) entry which is preliminary data.</text>
</comment>
<dbReference type="Pfam" id="PF18893">
    <property type="entry name" value="DUF5652"/>
    <property type="match status" value="1"/>
</dbReference>
<feature type="transmembrane region" description="Helical" evidence="1">
    <location>
        <begin position="6"/>
        <end position="28"/>
    </location>
</feature>
<evidence type="ECO:0000256" key="1">
    <source>
        <dbReference type="SAM" id="Phobius"/>
    </source>
</evidence>
<keyword evidence="1" id="KW-1133">Transmembrane helix</keyword>
<dbReference type="InterPro" id="IPR043712">
    <property type="entry name" value="DUF5652"/>
</dbReference>
<dbReference type="EMBL" id="MFHI01000001">
    <property type="protein sequence ID" value="OGF79488.1"/>
    <property type="molecule type" value="Genomic_DNA"/>
</dbReference>
<name>A0A1F5WV06_9BACT</name>
<evidence type="ECO:0000313" key="4">
    <source>
        <dbReference type="Proteomes" id="UP000178425"/>
    </source>
</evidence>
<keyword evidence="1" id="KW-0812">Transmembrane</keyword>
<keyword evidence="1" id="KW-0472">Membrane</keyword>
<protein>
    <recommendedName>
        <fullName evidence="2">DUF5652 domain-containing protein</fullName>
    </recommendedName>
</protein>
<feature type="domain" description="DUF5652" evidence="2">
    <location>
        <begin position="13"/>
        <end position="68"/>
    </location>
</feature>
<proteinExistence type="predicted"/>
<sequence>MPFWGFVFWPFIGLFIFALVVWTIYWKGRALWHAARRGDLYWFIALLLINTAGILEILYIFHFSKKSLLKEELIDTKEN</sequence>
<evidence type="ECO:0000259" key="2">
    <source>
        <dbReference type="Pfam" id="PF18893"/>
    </source>
</evidence>
<accession>A0A1F5WV06</accession>
<dbReference type="AlphaFoldDB" id="A0A1F5WV06"/>
<organism evidence="3 4">
    <name type="scientific">Candidatus Giovannonibacteria bacterium RIFCSPHIGHO2_02_43_13</name>
    <dbReference type="NCBI Taxonomy" id="1798330"/>
    <lineage>
        <taxon>Bacteria</taxon>
        <taxon>Candidatus Giovannoniibacteriota</taxon>
    </lineage>
</organism>
<dbReference type="Proteomes" id="UP000178425">
    <property type="component" value="Unassembled WGS sequence"/>
</dbReference>
<evidence type="ECO:0000313" key="3">
    <source>
        <dbReference type="EMBL" id="OGF79488.1"/>
    </source>
</evidence>
<reference evidence="3 4" key="1">
    <citation type="journal article" date="2016" name="Nat. Commun.">
        <title>Thousands of microbial genomes shed light on interconnected biogeochemical processes in an aquifer system.</title>
        <authorList>
            <person name="Anantharaman K."/>
            <person name="Brown C.T."/>
            <person name="Hug L.A."/>
            <person name="Sharon I."/>
            <person name="Castelle C.J."/>
            <person name="Probst A.J."/>
            <person name="Thomas B.C."/>
            <person name="Singh A."/>
            <person name="Wilkins M.J."/>
            <person name="Karaoz U."/>
            <person name="Brodie E.L."/>
            <person name="Williams K.H."/>
            <person name="Hubbard S.S."/>
            <person name="Banfield J.F."/>
        </authorList>
    </citation>
    <scope>NUCLEOTIDE SEQUENCE [LARGE SCALE GENOMIC DNA]</scope>
</reference>
<feature type="transmembrane region" description="Helical" evidence="1">
    <location>
        <begin position="40"/>
        <end position="61"/>
    </location>
</feature>